<dbReference type="EMBL" id="ML994612">
    <property type="protein sequence ID" value="KAF2194132.1"/>
    <property type="molecule type" value="Genomic_DNA"/>
</dbReference>
<reference evidence="2" key="1">
    <citation type="journal article" date="2020" name="Stud. Mycol.">
        <title>101 Dothideomycetes genomes: a test case for predicting lifestyles and emergence of pathogens.</title>
        <authorList>
            <person name="Haridas S."/>
            <person name="Albert R."/>
            <person name="Binder M."/>
            <person name="Bloem J."/>
            <person name="Labutti K."/>
            <person name="Salamov A."/>
            <person name="Andreopoulos B."/>
            <person name="Baker S."/>
            <person name="Barry K."/>
            <person name="Bills G."/>
            <person name="Bluhm B."/>
            <person name="Cannon C."/>
            <person name="Castanera R."/>
            <person name="Culley D."/>
            <person name="Daum C."/>
            <person name="Ezra D."/>
            <person name="Gonzalez J."/>
            <person name="Henrissat B."/>
            <person name="Kuo A."/>
            <person name="Liang C."/>
            <person name="Lipzen A."/>
            <person name="Lutzoni F."/>
            <person name="Magnuson J."/>
            <person name="Mondo S."/>
            <person name="Nolan M."/>
            <person name="Ohm R."/>
            <person name="Pangilinan J."/>
            <person name="Park H.-J."/>
            <person name="Ramirez L."/>
            <person name="Alfaro M."/>
            <person name="Sun H."/>
            <person name="Tritt A."/>
            <person name="Yoshinaga Y."/>
            <person name="Zwiers L.-H."/>
            <person name="Turgeon B."/>
            <person name="Goodwin S."/>
            <person name="Spatafora J."/>
            <person name="Crous P."/>
            <person name="Grigoriev I."/>
        </authorList>
    </citation>
    <scope>NUCLEOTIDE SEQUENCE</scope>
    <source>
        <strain evidence="2">CBS 207.26</strain>
    </source>
</reference>
<dbReference type="OrthoDB" id="2958217at2759"/>
<evidence type="ECO:0008006" key="4">
    <source>
        <dbReference type="Google" id="ProtNLM"/>
    </source>
</evidence>
<keyword evidence="3" id="KW-1185">Reference proteome</keyword>
<protein>
    <recommendedName>
        <fullName evidence="4">Heterokaryon incompatibility domain-containing protein</fullName>
    </recommendedName>
</protein>
<dbReference type="Proteomes" id="UP000800200">
    <property type="component" value="Unassembled WGS sequence"/>
</dbReference>
<evidence type="ECO:0000256" key="1">
    <source>
        <dbReference type="SAM" id="MobiDB-lite"/>
    </source>
</evidence>
<name>A0A6A6ET25_9PEZI</name>
<evidence type="ECO:0000313" key="2">
    <source>
        <dbReference type="EMBL" id="KAF2194132.1"/>
    </source>
</evidence>
<feature type="region of interest" description="Disordered" evidence="1">
    <location>
        <begin position="154"/>
        <end position="173"/>
    </location>
</feature>
<dbReference type="PANTHER" id="PTHR33112">
    <property type="entry name" value="DOMAIN PROTEIN, PUTATIVE-RELATED"/>
    <property type="match status" value="1"/>
</dbReference>
<gene>
    <name evidence="2" type="ORF">K469DRAFT_689181</name>
</gene>
<accession>A0A6A6ET25</accession>
<sequence length="243" mass="28196">MLSWDCIAATASEQVPKMQKSSYNAGLKRTFHDLLSDPDEDILEEPRRSRSDWINSWWKLVGEYNACSLTFATDKWPAISGLATEVEIDRGQRLVHGLWAHNLTDELLWTISMPKKKSLDIGAPSWSWLSIDGRVHRRRYNYNIDFRLDATSTLPRQAPHTDPTESESESQTSNNVLKIRARMLPPKWVIRAQIVTIDEYQVKRRVGLVVLPVDAEKEVWRKVGFFEFSWRNESHCDASVRKR</sequence>
<dbReference type="AlphaFoldDB" id="A0A6A6ET25"/>
<proteinExistence type="predicted"/>
<dbReference type="PANTHER" id="PTHR33112:SF16">
    <property type="entry name" value="HETEROKARYON INCOMPATIBILITY DOMAIN-CONTAINING PROTEIN"/>
    <property type="match status" value="1"/>
</dbReference>
<evidence type="ECO:0000313" key="3">
    <source>
        <dbReference type="Proteomes" id="UP000800200"/>
    </source>
</evidence>
<organism evidence="2 3">
    <name type="scientific">Zopfia rhizophila CBS 207.26</name>
    <dbReference type="NCBI Taxonomy" id="1314779"/>
    <lineage>
        <taxon>Eukaryota</taxon>
        <taxon>Fungi</taxon>
        <taxon>Dikarya</taxon>
        <taxon>Ascomycota</taxon>
        <taxon>Pezizomycotina</taxon>
        <taxon>Dothideomycetes</taxon>
        <taxon>Dothideomycetes incertae sedis</taxon>
        <taxon>Zopfiaceae</taxon>
        <taxon>Zopfia</taxon>
    </lineage>
</organism>